<evidence type="ECO:0000313" key="1">
    <source>
        <dbReference type="EMBL" id="GLI26621.1"/>
    </source>
</evidence>
<dbReference type="EMBL" id="BSDP01000001">
    <property type="protein sequence ID" value="GLI26621.1"/>
    <property type="molecule type" value="Genomic_DNA"/>
</dbReference>
<organism evidence="1 2">
    <name type="scientific">Agromyces rhizosphaerae</name>
    <dbReference type="NCBI Taxonomy" id="88374"/>
    <lineage>
        <taxon>Bacteria</taxon>
        <taxon>Bacillati</taxon>
        <taxon>Actinomycetota</taxon>
        <taxon>Actinomycetes</taxon>
        <taxon>Micrococcales</taxon>
        <taxon>Microbacteriaceae</taxon>
        <taxon>Agromyces</taxon>
    </lineage>
</organism>
<protein>
    <recommendedName>
        <fullName evidence="3">Ester cyclase</fullName>
    </recommendedName>
</protein>
<dbReference type="Pfam" id="PF07366">
    <property type="entry name" value="SnoaL"/>
    <property type="match status" value="1"/>
</dbReference>
<dbReference type="InterPro" id="IPR009959">
    <property type="entry name" value="Cyclase_SnoaL-like"/>
</dbReference>
<sequence length="131" mass="14718">MQREDVVRSLFDDGWNRGDFGPTADWLGDYRVHVGGRTMELDVPRTDALLARWRIGFPDLRFDVHRIVDAGDEIAVHLTLTGTHLGEWNGHAATGNRVSVPHAMFFRFDGDRLTDIWEVVDTGAMDAQLGA</sequence>
<proteinExistence type="predicted"/>
<accession>A0A9W6CPV0</accession>
<dbReference type="AlphaFoldDB" id="A0A9W6CPV0"/>
<gene>
    <name evidence="1" type="ORF">ARHIZOSPH14_08630</name>
</gene>
<dbReference type="Gene3D" id="3.10.450.50">
    <property type="match status" value="1"/>
</dbReference>
<evidence type="ECO:0008006" key="3">
    <source>
        <dbReference type="Google" id="ProtNLM"/>
    </source>
</evidence>
<dbReference type="RefSeq" id="WP_281882637.1">
    <property type="nucleotide sequence ID" value="NZ_BSDP01000001.1"/>
</dbReference>
<keyword evidence="2" id="KW-1185">Reference proteome</keyword>
<dbReference type="GO" id="GO:0030638">
    <property type="term" value="P:polyketide metabolic process"/>
    <property type="evidence" value="ECO:0007669"/>
    <property type="project" value="InterPro"/>
</dbReference>
<dbReference type="Proteomes" id="UP001144396">
    <property type="component" value="Unassembled WGS sequence"/>
</dbReference>
<comment type="caution">
    <text evidence="1">The sequence shown here is derived from an EMBL/GenBank/DDBJ whole genome shotgun (WGS) entry which is preliminary data.</text>
</comment>
<evidence type="ECO:0000313" key="2">
    <source>
        <dbReference type="Proteomes" id="UP001144396"/>
    </source>
</evidence>
<reference evidence="1" key="1">
    <citation type="submission" date="2022-12" db="EMBL/GenBank/DDBJ databases">
        <title>Reference genome sequencing for broad-spectrum identification of bacterial and archaeal isolates by mass spectrometry.</title>
        <authorList>
            <person name="Sekiguchi Y."/>
            <person name="Tourlousse D.M."/>
        </authorList>
    </citation>
    <scope>NUCLEOTIDE SEQUENCE</scope>
    <source>
        <strain evidence="1">14</strain>
    </source>
</reference>
<dbReference type="InterPro" id="IPR032710">
    <property type="entry name" value="NTF2-like_dom_sf"/>
</dbReference>
<name>A0A9W6CPV0_9MICO</name>
<dbReference type="SUPFAM" id="SSF54427">
    <property type="entry name" value="NTF2-like"/>
    <property type="match status" value="1"/>
</dbReference>